<dbReference type="Gene3D" id="3.10.50.10">
    <property type="match status" value="1"/>
</dbReference>
<dbReference type="EMBL" id="CDHN01000003">
    <property type="protein sequence ID" value="CEJ90737.1"/>
    <property type="molecule type" value="Genomic_DNA"/>
</dbReference>
<dbReference type="PANTHER" id="PTHR11177:SF384">
    <property type="entry name" value="CHITINASE"/>
    <property type="match status" value="1"/>
</dbReference>
<evidence type="ECO:0000256" key="12">
    <source>
        <dbReference type="ARBA" id="ARBA00023277"/>
    </source>
</evidence>
<dbReference type="GO" id="GO:0005576">
    <property type="term" value="C:extracellular region"/>
    <property type="evidence" value="ECO:0007669"/>
    <property type="project" value="UniProtKB-SubCell"/>
</dbReference>
<keyword evidence="13 18" id="KW-0326">Glycosidase</keyword>
<keyword evidence="8 18" id="KW-0378">Hydrolase</keyword>
<dbReference type="PROSITE" id="PS51910">
    <property type="entry name" value="GH18_2"/>
    <property type="match status" value="1"/>
</dbReference>
<evidence type="ECO:0000256" key="9">
    <source>
        <dbReference type="ARBA" id="ARBA00023024"/>
    </source>
</evidence>
<evidence type="ECO:0000256" key="16">
    <source>
        <dbReference type="ARBA" id="ARBA00072353"/>
    </source>
</evidence>
<proteinExistence type="inferred from homology"/>
<evidence type="ECO:0000256" key="7">
    <source>
        <dbReference type="ARBA" id="ARBA00022729"/>
    </source>
</evidence>
<gene>
    <name evidence="22" type="ORF">VHEMI06497</name>
</gene>
<evidence type="ECO:0000256" key="19">
    <source>
        <dbReference type="SAM" id="MobiDB-lite"/>
    </source>
</evidence>
<keyword evidence="12" id="KW-0119">Carbohydrate metabolism</keyword>
<keyword evidence="11" id="KW-0325">Glycoprotein</keyword>
<dbReference type="PANTHER" id="PTHR11177">
    <property type="entry name" value="CHITINASE"/>
    <property type="match status" value="1"/>
</dbReference>
<dbReference type="HOGENOM" id="CLU_002833_1_3_1"/>
<evidence type="ECO:0000313" key="23">
    <source>
        <dbReference type="Proteomes" id="UP000039046"/>
    </source>
</evidence>
<dbReference type="InterPro" id="IPR011583">
    <property type="entry name" value="Chitinase_II/V-like_cat"/>
</dbReference>
<keyword evidence="5" id="KW-0964">Secreted</keyword>
<evidence type="ECO:0000256" key="2">
    <source>
        <dbReference type="ARBA" id="ARBA00004613"/>
    </source>
</evidence>
<dbReference type="GO" id="GO:0008061">
    <property type="term" value="F:chitin binding"/>
    <property type="evidence" value="ECO:0007669"/>
    <property type="project" value="UniProtKB-KW"/>
</dbReference>
<dbReference type="Proteomes" id="UP000039046">
    <property type="component" value="Unassembled WGS sequence"/>
</dbReference>
<dbReference type="InterPro" id="IPR029070">
    <property type="entry name" value="Chitinase_insertion_sf"/>
</dbReference>
<keyword evidence="10" id="KW-0843">Virulence</keyword>
<dbReference type="CDD" id="cd06548">
    <property type="entry name" value="GH18_chitinase"/>
    <property type="match status" value="1"/>
</dbReference>
<evidence type="ECO:0000256" key="11">
    <source>
        <dbReference type="ARBA" id="ARBA00023180"/>
    </source>
</evidence>
<accession>A0A0A1TL85</accession>
<dbReference type="FunFam" id="3.20.20.80:FF:000075">
    <property type="entry name" value="Sporulation-specific chitinase"/>
    <property type="match status" value="1"/>
</dbReference>
<dbReference type="SUPFAM" id="SSF54556">
    <property type="entry name" value="Chitinase insertion domain"/>
    <property type="match status" value="1"/>
</dbReference>
<feature type="chain" id="PRO_5001979526" description="Endochitinase 1" evidence="20">
    <location>
        <begin position="17"/>
        <end position="439"/>
    </location>
</feature>
<comment type="catalytic activity">
    <reaction evidence="1">
        <text>Random endo-hydrolysis of N-acetyl-beta-D-glucosaminide (1-&gt;4)-beta-linkages in chitin and chitodextrins.</text>
        <dbReference type="EC" id="3.2.1.14"/>
    </reaction>
</comment>
<feature type="domain" description="GH18" evidence="21">
    <location>
        <begin position="49"/>
        <end position="416"/>
    </location>
</feature>
<evidence type="ECO:0000256" key="6">
    <source>
        <dbReference type="ARBA" id="ARBA00022669"/>
    </source>
</evidence>
<dbReference type="Gene3D" id="3.20.20.80">
    <property type="entry name" value="Glycosidases"/>
    <property type="match status" value="1"/>
</dbReference>
<evidence type="ECO:0000259" key="21">
    <source>
        <dbReference type="PROSITE" id="PS51910"/>
    </source>
</evidence>
<evidence type="ECO:0000256" key="8">
    <source>
        <dbReference type="ARBA" id="ARBA00022801"/>
    </source>
</evidence>
<dbReference type="SUPFAM" id="SSF51445">
    <property type="entry name" value="(Trans)glycosidases"/>
    <property type="match status" value="1"/>
</dbReference>
<keyword evidence="14" id="KW-0624">Polysaccharide degradation</keyword>
<evidence type="ECO:0000256" key="1">
    <source>
        <dbReference type="ARBA" id="ARBA00000822"/>
    </source>
</evidence>
<dbReference type="Pfam" id="PF00704">
    <property type="entry name" value="Glyco_hydro_18"/>
    <property type="match status" value="1"/>
</dbReference>
<evidence type="ECO:0000256" key="15">
    <source>
        <dbReference type="ARBA" id="ARBA00055470"/>
    </source>
</evidence>
<comment type="similarity">
    <text evidence="3">Belongs to the glycosyl hydrolase 18 family. Chitinase class V subfamily.</text>
</comment>
<dbReference type="GO" id="GO:0008843">
    <property type="term" value="F:endochitinase activity"/>
    <property type="evidence" value="ECO:0007669"/>
    <property type="project" value="UniProtKB-EC"/>
</dbReference>
<dbReference type="AlphaFoldDB" id="A0A0A1TL85"/>
<evidence type="ECO:0000256" key="4">
    <source>
        <dbReference type="ARBA" id="ARBA00012729"/>
    </source>
</evidence>
<evidence type="ECO:0000256" key="5">
    <source>
        <dbReference type="ARBA" id="ARBA00022525"/>
    </source>
</evidence>
<dbReference type="OrthoDB" id="76388at2759"/>
<reference evidence="22 23" key="1">
    <citation type="journal article" date="2015" name="Genome Announc.">
        <title>Draft Genome Sequence and Gene Annotation of the Entomopathogenic Fungus Verticillium hemipterigenum.</title>
        <authorList>
            <person name="Horn F."/>
            <person name="Habel A."/>
            <person name="Scharf D.H."/>
            <person name="Dworschak J."/>
            <person name="Brakhage A.A."/>
            <person name="Guthke R."/>
            <person name="Hertweck C."/>
            <person name="Linde J."/>
        </authorList>
    </citation>
    <scope>NUCLEOTIDE SEQUENCE [LARGE SCALE GENOMIC DNA]</scope>
</reference>
<feature type="signal peptide" evidence="20">
    <location>
        <begin position="1"/>
        <end position="16"/>
    </location>
</feature>
<dbReference type="PROSITE" id="PS01095">
    <property type="entry name" value="GH18_1"/>
    <property type="match status" value="1"/>
</dbReference>
<comment type="function">
    <text evidence="15">Secreted chitinase involved in the degradation of chitin, a component of the cell walls of fungi and exoskeletal elements of some animals (including worms and arthropods). Participates in the infection process and directly acts in the penetration process of the host cuticle.</text>
</comment>
<evidence type="ECO:0000256" key="10">
    <source>
        <dbReference type="ARBA" id="ARBA00023026"/>
    </source>
</evidence>
<dbReference type="SMART" id="SM00636">
    <property type="entry name" value="Glyco_18"/>
    <property type="match status" value="1"/>
</dbReference>
<dbReference type="GO" id="GO:0006032">
    <property type="term" value="P:chitin catabolic process"/>
    <property type="evidence" value="ECO:0007669"/>
    <property type="project" value="UniProtKB-KW"/>
</dbReference>
<sequence length="439" mass="47994">MRLLWLTTLLPLLASAAPATKSSCPAPPKPPYALGAPNTSPPVFSNAGRKNVVYFSNWAVYSANYTPSDIPVNDVTHLVYGFAEIQTDGSVAPSDPYADLQAKFTHQASRSVVRRDTNDVNGCIEEMFKLKMANRQLKTMLSVGGGKKSQADLFAAVASDDTKRQKFVDTVISMLGDYGLDGIDLDWEYPEQSQAGDFVTLLRATREGLDKYAKDNSQDYHYLLTVAAPAGKDHYGKLDISGMDEYLDSWNIMAYDFAGGWNSHAGNQANVFADHRNPNSTPFNTDQAIRDYTGAGVAPEKLILGMPLYGRSFADTDGMGKTFKGVGPNTDDGIIPYRDLPRAGAKESVNHYLLAAYSYDTDAKLLVSYDTPDSARLKVSYVNDKKLGGVVFWEASGDKTGENSLVKTVAQTMHDLDGNQNMLSYPNSRYDNIRNSGSN</sequence>
<evidence type="ECO:0000256" key="20">
    <source>
        <dbReference type="SAM" id="SignalP"/>
    </source>
</evidence>
<dbReference type="InterPro" id="IPR017853">
    <property type="entry name" value="GH"/>
</dbReference>
<keyword evidence="7 20" id="KW-0732">Signal</keyword>
<organism evidence="22 23">
    <name type="scientific">[Torrubiella] hemipterigena</name>
    <dbReference type="NCBI Taxonomy" id="1531966"/>
    <lineage>
        <taxon>Eukaryota</taxon>
        <taxon>Fungi</taxon>
        <taxon>Dikarya</taxon>
        <taxon>Ascomycota</taxon>
        <taxon>Pezizomycotina</taxon>
        <taxon>Sordariomycetes</taxon>
        <taxon>Hypocreomycetidae</taxon>
        <taxon>Hypocreales</taxon>
        <taxon>Clavicipitaceae</taxon>
        <taxon>Clavicipitaceae incertae sedis</taxon>
        <taxon>'Torrubiella' clade</taxon>
    </lineage>
</organism>
<dbReference type="STRING" id="1531966.A0A0A1TL85"/>
<dbReference type="InterPro" id="IPR001223">
    <property type="entry name" value="Glyco_hydro18_cat"/>
</dbReference>
<evidence type="ECO:0000313" key="22">
    <source>
        <dbReference type="EMBL" id="CEJ90737.1"/>
    </source>
</evidence>
<evidence type="ECO:0000256" key="14">
    <source>
        <dbReference type="ARBA" id="ARBA00023326"/>
    </source>
</evidence>
<comment type="subcellular location">
    <subcellularLocation>
        <location evidence="2">Secreted</location>
    </subcellularLocation>
</comment>
<keyword evidence="6" id="KW-0147">Chitin-binding</keyword>
<evidence type="ECO:0000256" key="18">
    <source>
        <dbReference type="RuleBase" id="RU000489"/>
    </source>
</evidence>
<keyword evidence="23" id="KW-1185">Reference proteome</keyword>
<dbReference type="InterPro" id="IPR001579">
    <property type="entry name" value="Glyco_hydro_18_chit_AS"/>
</dbReference>
<evidence type="ECO:0000256" key="13">
    <source>
        <dbReference type="ARBA" id="ARBA00023295"/>
    </source>
</evidence>
<dbReference type="InterPro" id="IPR050314">
    <property type="entry name" value="Glycosyl_Hydrlase_18"/>
</dbReference>
<feature type="region of interest" description="Disordered" evidence="19">
    <location>
        <begin position="420"/>
        <end position="439"/>
    </location>
</feature>
<keyword evidence="9" id="KW-0146">Chitin degradation</keyword>
<dbReference type="GO" id="GO:0000272">
    <property type="term" value="P:polysaccharide catabolic process"/>
    <property type="evidence" value="ECO:0007669"/>
    <property type="project" value="UniProtKB-KW"/>
</dbReference>
<protein>
    <recommendedName>
        <fullName evidence="16">Endochitinase 1</fullName>
        <ecNumber evidence="4">3.2.1.14</ecNumber>
    </recommendedName>
    <alternativeName>
        <fullName evidence="17">Chitinase 1</fullName>
    </alternativeName>
</protein>
<name>A0A0A1TL85_9HYPO</name>
<evidence type="ECO:0000256" key="3">
    <source>
        <dbReference type="ARBA" id="ARBA00008682"/>
    </source>
</evidence>
<evidence type="ECO:0000256" key="17">
    <source>
        <dbReference type="ARBA" id="ARBA00076370"/>
    </source>
</evidence>
<dbReference type="EC" id="3.2.1.14" evidence="4"/>